<dbReference type="SUPFAM" id="SSF53756">
    <property type="entry name" value="UDP-Glycosyltransferase/glycogen phosphorylase"/>
    <property type="match status" value="1"/>
</dbReference>
<evidence type="ECO:0000256" key="5">
    <source>
        <dbReference type="ARBA" id="ARBA00022842"/>
    </source>
</evidence>
<keyword evidence="5" id="KW-0460">Magnesium</keyword>
<proteinExistence type="inferred from homology"/>
<evidence type="ECO:0000259" key="9">
    <source>
        <dbReference type="Pfam" id="PF13579"/>
    </source>
</evidence>
<dbReference type="InterPro" id="IPR028098">
    <property type="entry name" value="Glyco_trans_4-like_N"/>
</dbReference>
<keyword evidence="2 10" id="KW-0328">Glycosyltransferase</keyword>
<keyword evidence="11" id="KW-1185">Reference proteome</keyword>
<dbReference type="PANTHER" id="PTHR45947">
    <property type="entry name" value="SULFOQUINOVOSYL TRANSFERASE SQD2"/>
    <property type="match status" value="1"/>
</dbReference>
<dbReference type="InterPro" id="IPR050194">
    <property type="entry name" value="Glycosyltransferase_grp1"/>
</dbReference>
<evidence type="ECO:0000259" key="8">
    <source>
        <dbReference type="Pfam" id="PF00534"/>
    </source>
</evidence>
<dbReference type="GO" id="GO:0046872">
    <property type="term" value="F:metal ion binding"/>
    <property type="evidence" value="ECO:0007669"/>
    <property type="project" value="UniProtKB-KW"/>
</dbReference>
<evidence type="ECO:0000256" key="3">
    <source>
        <dbReference type="ARBA" id="ARBA00022679"/>
    </source>
</evidence>
<comment type="catalytic activity">
    <reaction evidence="6">
        <text>1D-myo-inositol 3-phosphate + UDP-N-acetyl-alpha-D-glucosamine = 1D-myo-inositol 2-acetamido-2-deoxy-alpha-D-glucopyranoside 3-phosphate + UDP + H(+)</text>
        <dbReference type="Rhea" id="RHEA:26188"/>
        <dbReference type="ChEBI" id="CHEBI:15378"/>
        <dbReference type="ChEBI" id="CHEBI:57705"/>
        <dbReference type="ChEBI" id="CHEBI:58223"/>
        <dbReference type="ChEBI" id="CHEBI:58401"/>
        <dbReference type="ChEBI" id="CHEBI:58892"/>
        <dbReference type="EC" id="2.4.1.250"/>
    </reaction>
</comment>
<dbReference type="GO" id="GO:0008375">
    <property type="term" value="F:acetylglucosaminyltransferase activity"/>
    <property type="evidence" value="ECO:0007669"/>
    <property type="project" value="InterPro"/>
</dbReference>
<evidence type="ECO:0000256" key="7">
    <source>
        <dbReference type="NCBIfam" id="TIGR03449"/>
    </source>
</evidence>
<dbReference type="AlphaFoldDB" id="A0A846RVH8"/>
<dbReference type="GO" id="GO:0102710">
    <property type="term" value="F:D-inositol-3-phosphate glycosyltransferase activity"/>
    <property type="evidence" value="ECO:0007669"/>
    <property type="project" value="UniProtKB-EC"/>
</dbReference>
<evidence type="ECO:0000256" key="6">
    <source>
        <dbReference type="ARBA" id="ARBA00048131"/>
    </source>
</evidence>
<dbReference type="Pfam" id="PF13579">
    <property type="entry name" value="Glyco_trans_4_4"/>
    <property type="match status" value="1"/>
</dbReference>
<name>A0A846RVH8_9MICC</name>
<dbReference type="EC" id="2.4.1.250" evidence="7"/>
<evidence type="ECO:0000256" key="4">
    <source>
        <dbReference type="ARBA" id="ARBA00022723"/>
    </source>
</evidence>
<dbReference type="GO" id="GO:0010125">
    <property type="term" value="P:mycothiol biosynthetic process"/>
    <property type="evidence" value="ECO:0007669"/>
    <property type="project" value="UniProtKB-UniRule"/>
</dbReference>
<dbReference type="Proteomes" id="UP000547458">
    <property type="component" value="Unassembled WGS sequence"/>
</dbReference>
<dbReference type="NCBIfam" id="TIGR03449">
    <property type="entry name" value="mycothiol_MshA"/>
    <property type="match status" value="1"/>
</dbReference>
<evidence type="ECO:0000313" key="11">
    <source>
        <dbReference type="Proteomes" id="UP000547458"/>
    </source>
</evidence>
<gene>
    <name evidence="10" type="ORF">BJ994_003263</name>
</gene>
<dbReference type="Gene3D" id="3.40.50.2000">
    <property type="entry name" value="Glycogen Phosphorylase B"/>
    <property type="match status" value="2"/>
</dbReference>
<dbReference type="InterPro" id="IPR017814">
    <property type="entry name" value="Mycothiol_biosynthesis_MshA"/>
</dbReference>
<dbReference type="Pfam" id="PF00534">
    <property type="entry name" value="Glycos_transf_1"/>
    <property type="match status" value="1"/>
</dbReference>
<keyword evidence="4" id="KW-0479">Metal-binding</keyword>
<accession>A0A846RVH8</accession>
<dbReference type="InterPro" id="IPR001296">
    <property type="entry name" value="Glyco_trans_1"/>
</dbReference>
<comment type="similarity">
    <text evidence="1">Belongs to the glycosyltransferase group 1 family. MshA subfamily.</text>
</comment>
<keyword evidence="3 10" id="KW-0808">Transferase</keyword>
<comment type="caution">
    <text evidence="10">The sequence shown here is derived from an EMBL/GenBank/DDBJ whole genome shotgun (WGS) entry which is preliminary data.</text>
</comment>
<organism evidence="10 11">
    <name type="scientific">Arthrobacter pigmenti</name>
    <dbReference type="NCBI Taxonomy" id="271432"/>
    <lineage>
        <taxon>Bacteria</taxon>
        <taxon>Bacillati</taxon>
        <taxon>Actinomycetota</taxon>
        <taxon>Actinomycetes</taxon>
        <taxon>Micrococcales</taxon>
        <taxon>Micrococcaceae</taxon>
        <taxon>Arthrobacter</taxon>
    </lineage>
</organism>
<evidence type="ECO:0000256" key="1">
    <source>
        <dbReference type="ARBA" id="ARBA00008449"/>
    </source>
</evidence>
<sequence>MTPVKRVAMLSLHTSPFDQPGGGDAGGMNVYVRSVALELAKVGIAVEVFTRAAADDQPHTEELGPGVIVRHIVAGPTRKVPKEVLPELSDDIADAIADVTDLLADGHFDIIHSHYWVSGIVGLTVAQALNLPLVHSMHTMAKVKNLRLHAGGVPEPQTRVDGEQEIVNGAARLIANTSTEAAELESLYGAAAERVDIVAPGVDLDTFNATDRAGSRRKLGFSEDTFHVVFAGRIQKLKGPHVLVEAAADLLARRPDIPLQVSIIGSGSGPEALELQPLINRLGLQDAVRLYPPVLPRQLAHWFRAADVVAMPSYSESFGLVALEAQACGTPVLAANVGGLPQAISNGRTGILVDGHGAALWSAALEALHDDAGMRRTLGTSAAVHSLAFGWQRTALFTAQSYRTAVEQFEAAPAL</sequence>
<feature type="domain" description="Glycosyl transferase family 1" evidence="8">
    <location>
        <begin position="215"/>
        <end position="382"/>
    </location>
</feature>
<feature type="domain" description="Glycosyltransferase subfamily 4-like N-terminal" evidence="9">
    <location>
        <begin position="26"/>
        <end position="201"/>
    </location>
</feature>
<evidence type="ECO:0000256" key="2">
    <source>
        <dbReference type="ARBA" id="ARBA00022676"/>
    </source>
</evidence>
<dbReference type="RefSeq" id="WP_167995468.1">
    <property type="nucleotide sequence ID" value="NZ_JAATJL010000001.1"/>
</dbReference>
<evidence type="ECO:0000313" key="10">
    <source>
        <dbReference type="EMBL" id="NJC24187.1"/>
    </source>
</evidence>
<protein>
    <recommendedName>
        <fullName evidence="7">D-inositol-3-phosphate glycosyltransferase</fullName>
        <ecNumber evidence="7">2.4.1.250</ecNumber>
    </recommendedName>
</protein>
<dbReference type="PANTHER" id="PTHR45947:SF3">
    <property type="entry name" value="SULFOQUINOVOSYL TRANSFERASE SQD2"/>
    <property type="match status" value="1"/>
</dbReference>
<reference evidence="10 11" key="1">
    <citation type="submission" date="2020-03" db="EMBL/GenBank/DDBJ databases">
        <title>Sequencing the genomes of 1000 actinobacteria strains.</title>
        <authorList>
            <person name="Klenk H.-P."/>
        </authorList>
    </citation>
    <scope>NUCLEOTIDE SEQUENCE [LARGE SCALE GENOMIC DNA]</scope>
    <source>
        <strain evidence="10 11">DSM 16403</strain>
    </source>
</reference>
<dbReference type="EMBL" id="JAATJL010000001">
    <property type="protein sequence ID" value="NJC24187.1"/>
    <property type="molecule type" value="Genomic_DNA"/>
</dbReference>